<sequence length="218" mass="23122">MIIDLSHEIVAGMTTYPGTAPPRVEVVTPRAESAARLGTGVSFEIGSVTLVGNTGTYLDSPYHYHADRADIARLPLERLVNVAAVVVHAFGVTAVTAAHLGDPGALWGKAVLVYTGWARYWRTPRYLDLDCPHLTADAVEALVAANVALVGIDSLNIDDPTDPDRPAHHGLLGADIPIIEHLTNLDRVPVTGARLTALPAPVRGMASFPVRAVATYQA</sequence>
<comment type="caution">
    <text evidence="1">The sequence shown here is derived from an EMBL/GenBank/DDBJ whole genome shotgun (WGS) entry which is preliminary data.</text>
</comment>
<dbReference type="Pfam" id="PF04199">
    <property type="entry name" value="Cyclase"/>
    <property type="match status" value="1"/>
</dbReference>
<name>A0A8J3X1G7_9ACTN</name>
<evidence type="ECO:0000313" key="2">
    <source>
        <dbReference type="Proteomes" id="UP000599074"/>
    </source>
</evidence>
<dbReference type="EMBL" id="BOON01000037">
    <property type="protein sequence ID" value="GII24425.1"/>
    <property type="molecule type" value="Genomic_DNA"/>
</dbReference>
<keyword evidence="2" id="KW-1185">Reference proteome</keyword>
<dbReference type="SUPFAM" id="SSF102198">
    <property type="entry name" value="Putative cyclase"/>
    <property type="match status" value="1"/>
</dbReference>
<dbReference type="RefSeq" id="WP_203935751.1">
    <property type="nucleotide sequence ID" value="NZ_BOON01000037.1"/>
</dbReference>
<dbReference type="Gene3D" id="3.50.30.50">
    <property type="entry name" value="Putative cyclase"/>
    <property type="match status" value="1"/>
</dbReference>
<dbReference type="InterPro" id="IPR007325">
    <property type="entry name" value="KFase/CYL"/>
</dbReference>
<gene>
    <name evidence="1" type="ORF">Pme01_40220</name>
</gene>
<protein>
    <recommendedName>
        <fullName evidence="3">Cyclase family protein</fullName>
    </recommendedName>
</protein>
<evidence type="ECO:0000313" key="1">
    <source>
        <dbReference type="EMBL" id="GII24425.1"/>
    </source>
</evidence>
<dbReference type="GO" id="GO:0019441">
    <property type="term" value="P:L-tryptophan catabolic process to kynurenine"/>
    <property type="evidence" value="ECO:0007669"/>
    <property type="project" value="InterPro"/>
</dbReference>
<organism evidence="1 2">
    <name type="scientific">Planosporangium mesophilum</name>
    <dbReference type="NCBI Taxonomy" id="689768"/>
    <lineage>
        <taxon>Bacteria</taxon>
        <taxon>Bacillati</taxon>
        <taxon>Actinomycetota</taxon>
        <taxon>Actinomycetes</taxon>
        <taxon>Micromonosporales</taxon>
        <taxon>Micromonosporaceae</taxon>
        <taxon>Planosporangium</taxon>
    </lineage>
</organism>
<dbReference type="GO" id="GO:0004061">
    <property type="term" value="F:arylformamidase activity"/>
    <property type="evidence" value="ECO:0007669"/>
    <property type="project" value="InterPro"/>
</dbReference>
<reference evidence="1" key="1">
    <citation type="submission" date="2021-01" db="EMBL/GenBank/DDBJ databases">
        <title>Whole genome shotgun sequence of Planosporangium mesophilum NBRC 109066.</title>
        <authorList>
            <person name="Komaki H."/>
            <person name="Tamura T."/>
        </authorList>
    </citation>
    <scope>NUCLEOTIDE SEQUENCE</scope>
    <source>
        <strain evidence="1">NBRC 109066</strain>
    </source>
</reference>
<accession>A0A8J3X1G7</accession>
<evidence type="ECO:0008006" key="3">
    <source>
        <dbReference type="Google" id="ProtNLM"/>
    </source>
</evidence>
<dbReference type="InterPro" id="IPR037175">
    <property type="entry name" value="KFase_sf"/>
</dbReference>
<dbReference type="AlphaFoldDB" id="A0A8J3X1G7"/>
<dbReference type="Proteomes" id="UP000599074">
    <property type="component" value="Unassembled WGS sequence"/>
</dbReference>
<proteinExistence type="predicted"/>
<dbReference type="PANTHER" id="PTHR31118:SF12">
    <property type="entry name" value="CYCLASE-LIKE PROTEIN 2"/>
    <property type="match status" value="1"/>
</dbReference>
<dbReference type="PANTHER" id="PTHR31118">
    <property type="entry name" value="CYCLASE-LIKE PROTEIN 2"/>
    <property type="match status" value="1"/>
</dbReference>